<keyword evidence="2" id="KW-1185">Reference proteome</keyword>
<dbReference type="AlphaFoldDB" id="A0A0J6CX45"/>
<evidence type="ECO:0008006" key="3">
    <source>
        <dbReference type="Google" id="ProtNLM"/>
    </source>
</evidence>
<sequence length="164" mass="19175">MLEDHAKVIAVLKEAGEVIGRKKLQKVIYICKKLQFPFNEKYQFHFYGPYSEELTLRVEELCNLGLVTEVKESKGGYYQYKYSVTDEGSEFLSHYEFDMPELNECITEINGQSSRFLELVSTILFFDRLTKEEIIEKVRTIKSKQNYSDTEIDQAFTFMAKLGC</sequence>
<proteinExistence type="predicted"/>
<organism evidence="1 2">
    <name type="scientific">Guptibacillus hwajinpoensis</name>
    <dbReference type="NCBI Taxonomy" id="208199"/>
    <lineage>
        <taxon>Bacteria</taxon>
        <taxon>Bacillati</taxon>
        <taxon>Bacillota</taxon>
        <taxon>Bacilli</taxon>
        <taxon>Bacillales</taxon>
        <taxon>Guptibacillaceae</taxon>
        <taxon>Guptibacillus</taxon>
    </lineage>
</organism>
<dbReference type="PATRIC" id="fig|157733.3.peg.335"/>
<dbReference type="Proteomes" id="UP000035996">
    <property type="component" value="Unassembled WGS sequence"/>
</dbReference>
<dbReference type="RefSeq" id="WP_048311316.1">
    <property type="nucleotide sequence ID" value="NZ_CP119526.1"/>
</dbReference>
<evidence type="ECO:0000313" key="1">
    <source>
        <dbReference type="EMBL" id="KMM36604.1"/>
    </source>
</evidence>
<dbReference type="OrthoDB" id="5507947at2"/>
<dbReference type="STRING" id="157733.AB986_11590"/>
<reference evidence="1" key="1">
    <citation type="submission" date="2015-06" db="EMBL/GenBank/DDBJ databases">
        <authorList>
            <person name="Liu B."/>
            <person name="Wang J."/>
            <person name="Zhu Y."/>
            <person name="Liu G."/>
            <person name="Chen Q."/>
            <person name="Zheng C."/>
            <person name="Che J."/>
            <person name="Ge C."/>
            <person name="Shi H."/>
            <person name="Pan Z."/>
            <person name="Liu X."/>
        </authorList>
    </citation>
    <scope>NUCLEOTIDE SEQUENCE [LARGE SCALE GENOMIC DNA]</scope>
    <source>
        <strain evidence="1">DSM 16346</strain>
    </source>
</reference>
<gene>
    <name evidence="1" type="ORF">AB986_11590</name>
</gene>
<accession>A0A0J6CX45</accession>
<evidence type="ECO:0000313" key="2">
    <source>
        <dbReference type="Proteomes" id="UP000035996"/>
    </source>
</evidence>
<comment type="caution">
    <text evidence="1">The sequence shown here is derived from an EMBL/GenBank/DDBJ whole genome shotgun (WGS) entry which is preliminary data.</text>
</comment>
<dbReference type="EMBL" id="LELK01000004">
    <property type="protein sequence ID" value="KMM36604.1"/>
    <property type="molecule type" value="Genomic_DNA"/>
</dbReference>
<protein>
    <recommendedName>
        <fullName evidence="3">YwgA</fullName>
    </recommendedName>
</protein>
<name>A0A0J6CX45_9BACL</name>